<name>A0A392MMB2_9FABA</name>
<evidence type="ECO:0000313" key="2">
    <source>
        <dbReference type="Proteomes" id="UP000265520"/>
    </source>
</evidence>
<feature type="non-terminal residue" evidence="1">
    <location>
        <position position="198"/>
    </location>
</feature>
<sequence length="198" mass="22861">MKETQRLLARIMFGSFFPRKGGTDQLSWDHRHFIYFLTTGRKMNLAAYIFHHMYKSTRIAHNPTKLTPQVAYPRLLSEIFYQCAVIKRIQEAKAHDLLEEQRASFINGNTLSNTKLIPAKSVKTPNQPLLVNRVQEPIPEQPPVLFSNEPKEVILEYIRLMKAEGVIITGADIAHVPTDDKKRKRIIKVKQEKVTKAK</sequence>
<dbReference type="AlphaFoldDB" id="A0A392MMB2"/>
<dbReference type="EMBL" id="LXQA010013985">
    <property type="protein sequence ID" value="MCH88343.1"/>
    <property type="molecule type" value="Genomic_DNA"/>
</dbReference>
<proteinExistence type="predicted"/>
<gene>
    <name evidence="1" type="ORF">A2U01_0009227</name>
</gene>
<reference evidence="1 2" key="1">
    <citation type="journal article" date="2018" name="Front. Plant Sci.">
        <title>Red Clover (Trifolium pratense) and Zigzag Clover (T. medium) - A Picture of Genomic Similarities and Differences.</title>
        <authorList>
            <person name="Dluhosova J."/>
            <person name="Istvanek J."/>
            <person name="Nedelnik J."/>
            <person name="Repkova J."/>
        </authorList>
    </citation>
    <scope>NUCLEOTIDE SEQUENCE [LARGE SCALE GENOMIC DNA]</scope>
    <source>
        <strain evidence="2">cv. 10/8</strain>
        <tissue evidence="1">Leaf</tissue>
    </source>
</reference>
<keyword evidence="2" id="KW-1185">Reference proteome</keyword>
<evidence type="ECO:0000313" key="1">
    <source>
        <dbReference type="EMBL" id="MCH88343.1"/>
    </source>
</evidence>
<dbReference type="Proteomes" id="UP000265520">
    <property type="component" value="Unassembled WGS sequence"/>
</dbReference>
<organism evidence="1 2">
    <name type="scientific">Trifolium medium</name>
    <dbReference type="NCBI Taxonomy" id="97028"/>
    <lineage>
        <taxon>Eukaryota</taxon>
        <taxon>Viridiplantae</taxon>
        <taxon>Streptophyta</taxon>
        <taxon>Embryophyta</taxon>
        <taxon>Tracheophyta</taxon>
        <taxon>Spermatophyta</taxon>
        <taxon>Magnoliopsida</taxon>
        <taxon>eudicotyledons</taxon>
        <taxon>Gunneridae</taxon>
        <taxon>Pentapetalae</taxon>
        <taxon>rosids</taxon>
        <taxon>fabids</taxon>
        <taxon>Fabales</taxon>
        <taxon>Fabaceae</taxon>
        <taxon>Papilionoideae</taxon>
        <taxon>50 kb inversion clade</taxon>
        <taxon>NPAAA clade</taxon>
        <taxon>Hologalegina</taxon>
        <taxon>IRL clade</taxon>
        <taxon>Trifolieae</taxon>
        <taxon>Trifolium</taxon>
    </lineage>
</organism>
<accession>A0A392MMB2</accession>
<comment type="caution">
    <text evidence="1">The sequence shown here is derived from an EMBL/GenBank/DDBJ whole genome shotgun (WGS) entry which is preliminary data.</text>
</comment>
<protein>
    <submittedName>
        <fullName evidence="1">Uncharacterized protein</fullName>
    </submittedName>
</protein>